<feature type="transmembrane region" description="Helical" evidence="2">
    <location>
        <begin position="39"/>
        <end position="61"/>
    </location>
</feature>
<sequence length="426" mass="45048">MRPDLDFRSLRAQVEAATWMPDFSLLYRRAGRVRMRDRMAVVGALVGTLAVFAPVALAGVFGRPSPAALGPNPDLGEPWTPLPSVSPPAGGSFETTRTVRAAAGDLPDGVVAAVDVCVEVPQARRCNLQVVVLRGAPRGGPLLADALRQSALDKVDHVDLVRLAPQTFMLSGEVSGGSRTSVKFRLDDPSATPDVTPVIGPETREALGAADRVVQLVEYGDLFGVRQSDGTLSLLVDQPPMARRAIVGGLPVAAGWWVTGSDLRSGAPAVAVSKDQGRTWLARTLDAPPGIDAPTVVSRDGTTAHAFIRYAKGIRHFRSRDGGESWQEVGTKIELPAPLNNDGALNGRAFGALMRPDRSVQLWVRGDSETVYLESLDGEHFGVVAGPGGSLHAVDNGFATLSDPPRLSTDGRAWDTGTMPATLLPE</sequence>
<dbReference type="KEGG" id="daur:Daura_04325"/>
<organism evidence="3 4">
    <name type="scientific">Dactylosporangium aurantiacum</name>
    <dbReference type="NCBI Taxonomy" id="35754"/>
    <lineage>
        <taxon>Bacteria</taxon>
        <taxon>Bacillati</taxon>
        <taxon>Actinomycetota</taxon>
        <taxon>Actinomycetes</taxon>
        <taxon>Micromonosporales</taxon>
        <taxon>Micromonosporaceae</taxon>
        <taxon>Dactylosporangium</taxon>
    </lineage>
</organism>
<dbReference type="Gene3D" id="2.120.10.10">
    <property type="match status" value="1"/>
</dbReference>
<dbReference type="SUPFAM" id="SSF50939">
    <property type="entry name" value="Sialidases"/>
    <property type="match status" value="1"/>
</dbReference>
<name>A0A9Q9IM18_9ACTN</name>
<keyword evidence="2" id="KW-0472">Membrane</keyword>
<proteinExistence type="predicted"/>
<evidence type="ECO:0000313" key="3">
    <source>
        <dbReference type="EMBL" id="UWZ55468.1"/>
    </source>
</evidence>
<feature type="region of interest" description="Disordered" evidence="1">
    <location>
        <begin position="402"/>
        <end position="426"/>
    </location>
</feature>
<dbReference type="Proteomes" id="UP001058003">
    <property type="component" value="Chromosome"/>
</dbReference>
<dbReference type="AlphaFoldDB" id="A0A9Q9IM18"/>
<keyword evidence="2" id="KW-0812">Transmembrane</keyword>
<evidence type="ECO:0000313" key="4">
    <source>
        <dbReference type="Proteomes" id="UP001058003"/>
    </source>
</evidence>
<gene>
    <name evidence="3" type="ORF">Daura_04325</name>
</gene>
<evidence type="ECO:0000256" key="1">
    <source>
        <dbReference type="SAM" id="MobiDB-lite"/>
    </source>
</evidence>
<dbReference type="InterPro" id="IPR036278">
    <property type="entry name" value="Sialidase_sf"/>
</dbReference>
<accession>A0A9Q9IM18</accession>
<reference evidence="3" key="1">
    <citation type="submission" date="2021-04" db="EMBL/GenBank/DDBJ databases">
        <title>Dactylosporangium aurantiacum NRRL B-8018 full assembly.</title>
        <authorList>
            <person name="Hartkoorn R.C."/>
            <person name="Beaudoing E."/>
            <person name="Hot D."/>
        </authorList>
    </citation>
    <scope>NUCLEOTIDE SEQUENCE</scope>
    <source>
        <strain evidence="3">NRRL B-8018</strain>
    </source>
</reference>
<dbReference type="CDD" id="cd15482">
    <property type="entry name" value="Sialidase_non-viral"/>
    <property type="match status" value="1"/>
</dbReference>
<protein>
    <submittedName>
        <fullName evidence="3">Exo-alpha-sialidase</fullName>
    </submittedName>
</protein>
<evidence type="ECO:0000256" key="2">
    <source>
        <dbReference type="SAM" id="Phobius"/>
    </source>
</evidence>
<keyword evidence="2" id="KW-1133">Transmembrane helix</keyword>
<dbReference type="OrthoDB" id="3333087at2"/>
<dbReference type="EMBL" id="CP073767">
    <property type="protein sequence ID" value="UWZ55468.1"/>
    <property type="molecule type" value="Genomic_DNA"/>
</dbReference>
<keyword evidence="4" id="KW-1185">Reference proteome</keyword>
<dbReference type="RefSeq" id="WP_033358321.1">
    <property type="nucleotide sequence ID" value="NZ_CP073767.1"/>
</dbReference>